<keyword evidence="1" id="KW-0175">Coiled coil</keyword>
<accession>A0A3D3RIR1</accession>
<reference evidence="2 3" key="1">
    <citation type="journal article" date="2018" name="Nat. Biotechnol.">
        <title>A standardized bacterial taxonomy based on genome phylogeny substantially revises the tree of life.</title>
        <authorList>
            <person name="Parks D.H."/>
            <person name="Chuvochina M."/>
            <person name="Waite D.W."/>
            <person name="Rinke C."/>
            <person name="Skarshewski A."/>
            <person name="Chaumeil P.A."/>
            <person name="Hugenholtz P."/>
        </authorList>
    </citation>
    <scope>NUCLEOTIDE SEQUENCE [LARGE SCALE GENOMIC DNA]</scope>
    <source>
        <strain evidence="2">UBA9375</strain>
    </source>
</reference>
<dbReference type="Proteomes" id="UP000263642">
    <property type="component" value="Unassembled WGS sequence"/>
</dbReference>
<feature type="coiled-coil region" evidence="1">
    <location>
        <begin position="12"/>
        <end position="101"/>
    </location>
</feature>
<proteinExistence type="predicted"/>
<gene>
    <name evidence="2" type="ORF">DIT97_32765</name>
</gene>
<name>A0A3D3RIR1_9PLAN</name>
<protein>
    <submittedName>
        <fullName evidence="2">Uncharacterized protein</fullName>
    </submittedName>
</protein>
<evidence type="ECO:0000313" key="2">
    <source>
        <dbReference type="EMBL" id="HCO27540.1"/>
    </source>
</evidence>
<comment type="caution">
    <text evidence="2">The sequence shown here is derived from an EMBL/GenBank/DDBJ whole genome shotgun (WGS) entry which is preliminary data.</text>
</comment>
<sequence>MSTDRSGAVPEIEALTEQFQKLNKRKIESERDLVNAEQNLNELKQQARDEYGTDQLDALKEKLEQMKSENTRKRAEYHLSLVQIEAELQKIETEHHATDAN</sequence>
<evidence type="ECO:0000313" key="3">
    <source>
        <dbReference type="Proteomes" id="UP000263642"/>
    </source>
</evidence>
<dbReference type="EMBL" id="DQAY01000201">
    <property type="protein sequence ID" value="HCO27540.1"/>
    <property type="molecule type" value="Genomic_DNA"/>
</dbReference>
<dbReference type="AlphaFoldDB" id="A0A3D3RIR1"/>
<evidence type="ECO:0000256" key="1">
    <source>
        <dbReference type="SAM" id="Coils"/>
    </source>
</evidence>
<organism evidence="2 3">
    <name type="scientific">Gimesia maris</name>
    <dbReference type="NCBI Taxonomy" id="122"/>
    <lineage>
        <taxon>Bacteria</taxon>
        <taxon>Pseudomonadati</taxon>
        <taxon>Planctomycetota</taxon>
        <taxon>Planctomycetia</taxon>
        <taxon>Planctomycetales</taxon>
        <taxon>Planctomycetaceae</taxon>
        <taxon>Gimesia</taxon>
    </lineage>
</organism>